<gene>
    <name evidence="1" type="ORF">M977_04390</name>
</gene>
<dbReference type="AlphaFoldDB" id="A0A1B7HND6"/>
<dbReference type="Proteomes" id="UP000078504">
    <property type="component" value="Unassembled WGS sequence"/>
</dbReference>
<evidence type="ECO:0000313" key="2">
    <source>
        <dbReference type="Proteomes" id="UP000078504"/>
    </source>
</evidence>
<reference evidence="1 2" key="1">
    <citation type="submission" date="2016-04" db="EMBL/GenBank/DDBJ databases">
        <title>ATOL: Assembling a taxonomically balanced genome-scale reconstruction of the evolutionary history of the Enterobacteriaceae.</title>
        <authorList>
            <person name="Plunkett G.III."/>
            <person name="Neeno-Eckwall E.C."/>
            <person name="Glasner J.D."/>
            <person name="Perna N.T."/>
        </authorList>
    </citation>
    <scope>NUCLEOTIDE SEQUENCE [LARGE SCALE GENOMIC DNA]</scope>
    <source>
        <strain evidence="1 2">ATCC 51604</strain>
    </source>
</reference>
<proteinExistence type="predicted"/>
<comment type="caution">
    <text evidence="1">The sequence shown here is derived from an EMBL/GenBank/DDBJ whole genome shotgun (WGS) entry which is preliminary data.</text>
</comment>
<sequence>MEVKYYEVSVIPSIPDQEFTTSLNGLILNVRLFFATTTKLWWLQISDADRAVTLSQICLRPGVWHRLLGKLPGYAGAGAIGVARLRPNDAFGDVNAFSGSFGLFLCDEVEGD</sequence>
<accession>A0A1B7HND6</accession>
<evidence type="ECO:0000313" key="1">
    <source>
        <dbReference type="EMBL" id="OAT17144.1"/>
    </source>
</evidence>
<dbReference type="EMBL" id="LXEP01000044">
    <property type="protein sequence ID" value="OAT17144.1"/>
    <property type="molecule type" value="Genomic_DNA"/>
</dbReference>
<name>A0A1B7HND6_9ENTR</name>
<organism evidence="1 2">
    <name type="scientific">Buttiauxella gaviniae ATCC 51604</name>
    <dbReference type="NCBI Taxonomy" id="1354253"/>
    <lineage>
        <taxon>Bacteria</taxon>
        <taxon>Pseudomonadati</taxon>
        <taxon>Pseudomonadota</taxon>
        <taxon>Gammaproteobacteria</taxon>
        <taxon>Enterobacterales</taxon>
        <taxon>Enterobacteriaceae</taxon>
        <taxon>Buttiauxella</taxon>
    </lineage>
</organism>
<protein>
    <submittedName>
        <fullName evidence="1">Uncharacterized protein</fullName>
    </submittedName>
</protein>
<dbReference type="PATRIC" id="fig|1354253.4.peg.4507"/>